<sequence length="230" mass="25610">MSCSAAPSVITCFGVLHDEQERESAIQADRIPHLIPVLEGVHPGQASEAAANSGVMSVVERLREEGGPDSVQIQTVRWREETEESIRAQMQPVLMHYRLHILFVQERTRRRVLECEELNARVPLVTDYYQSTPLKWRLKGYMSDWVGFEKADVESLLGTAASAVTTVSEVLRDQQFREAFQRFEGVLQCQDSGTGVSSAVHESIVSVPALSSLAAYKEVEFSPPPRLPTA</sequence>
<protein>
    <submittedName>
        <fullName evidence="1">Uncharacterized protein</fullName>
    </submittedName>
</protein>
<comment type="caution">
    <text evidence="1">The sequence shown here is derived from an EMBL/GenBank/DDBJ whole genome shotgun (WGS) entry which is preliminary data.</text>
</comment>
<gene>
    <name evidence="1" type="ORF">LtaPh_3216100</name>
</gene>
<dbReference type="VEuPathDB" id="TriTrypDB:LtaPh_3216100"/>
<evidence type="ECO:0000313" key="2">
    <source>
        <dbReference type="Proteomes" id="UP000419144"/>
    </source>
</evidence>
<dbReference type="AlphaFoldDB" id="A0A640KP58"/>
<keyword evidence="2" id="KW-1185">Reference proteome</keyword>
<evidence type="ECO:0000313" key="1">
    <source>
        <dbReference type="EMBL" id="GET91486.1"/>
    </source>
</evidence>
<dbReference type="EMBL" id="BLBS01000048">
    <property type="protein sequence ID" value="GET91486.1"/>
    <property type="molecule type" value="Genomic_DNA"/>
</dbReference>
<accession>A0A640KP58</accession>
<reference evidence="1" key="1">
    <citation type="submission" date="2019-11" db="EMBL/GenBank/DDBJ databases">
        <title>Leishmania tarentolae CDS.</title>
        <authorList>
            <person name="Goto Y."/>
            <person name="Yamagishi J."/>
        </authorList>
    </citation>
    <scope>NUCLEOTIDE SEQUENCE [LARGE SCALE GENOMIC DNA]</scope>
    <source>
        <strain evidence="1">Parrot Tar II</strain>
    </source>
</reference>
<proteinExistence type="predicted"/>
<dbReference type="OrthoDB" id="272808at2759"/>
<dbReference type="Proteomes" id="UP000419144">
    <property type="component" value="Unassembled WGS sequence"/>
</dbReference>
<organism evidence="1 2">
    <name type="scientific">Leishmania tarentolae</name>
    <name type="common">Sauroleishmania tarentolae</name>
    <dbReference type="NCBI Taxonomy" id="5689"/>
    <lineage>
        <taxon>Eukaryota</taxon>
        <taxon>Discoba</taxon>
        <taxon>Euglenozoa</taxon>
        <taxon>Kinetoplastea</taxon>
        <taxon>Metakinetoplastina</taxon>
        <taxon>Trypanosomatida</taxon>
        <taxon>Trypanosomatidae</taxon>
        <taxon>Leishmaniinae</taxon>
        <taxon>Leishmania</taxon>
        <taxon>lizard Leishmania</taxon>
    </lineage>
</organism>
<name>A0A640KP58_LEITA</name>